<dbReference type="OrthoDB" id="302728at2759"/>
<comment type="similarity">
    <text evidence="7">Belongs to the DHHC palmitoyltransferase family.</text>
</comment>
<protein>
    <recommendedName>
        <fullName evidence="7">Palmitoyltransferase</fullName>
        <ecNumber evidence="7">2.3.1.225</ecNumber>
    </recommendedName>
</protein>
<evidence type="ECO:0000313" key="9">
    <source>
        <dbReference type="EMBL" id="CAK75556.1"/>
    </source>
</evidence>
<dbReference type="STRING" id="5888.A0CXN9"/>
<comment type="subcellular location">
    <subcellularLocation>
        <location evidence="1">Membrane</location>
        <topology evidence="1">Multi-pass membrane protein</topology>
    </subcellularLocation>
</comment>
<dbReference type="InterPro" id="IPR001594">
    <property type="entry name" value="Palmitoyltrfase_DHHC"/>
</dbReference>
<feature type="domain" description="Palmitoyltransferase DHHC" evidence="8">
    <location>
        <begin position="80"/>
        <end position="201"/>
    </location>
</feature>
<keyword evidence="3 7" id="KW-0812">Transmembrane</keyword>
<evidence type="ECO:0000256" key="2">
    <source>
        <dbReference type="ARBA" id="ARBA00022679"/>
    </source>
</evidence>
<evidence type="ECO:0000256" key="4">
    <source>
        <dbReference type="ARBA" id="ARBA00022989"/>
    </source>
</evidence>
<comment type="domain">
    <text evidence="7">The DHHC domain is required for palmitoyltransferase activity.</text>
</comment>
<keyword evidence="10" id="KW-1185">Reference proteome</keyword>
<dbReference type="EC" id="2.3.1.225" evidence="7"/>
<comment type="catalytic activity">
    <reaction evidence="7">
        <text>L-cysteinyl-[protein] + hexadecanoyl-CoA = S-hexadecanoyl-L-cysteinyl-[protein] + CoA</text>
        <dbReference type="Rhea" id="RHEA:36683"/>
        <dbReference type="Rhea" id="RHEA-COMP:10131"/>
        <dbReference type="Rhea" id="RHEA-COMP:11032"/>
        <dbReference type="ChEBI" id="CHEBI:29950"/>
        <dbReference type="ChEBI" id="CHEBI:57287"/>
        <dbReference type="ChEBI" id="CHEBI:57379"/>
        <dbReference type="ChEBI" id="CHEBI:74151"/>
        <dbReference type="EC" id="2.3.1.225"/>
    </reaction>
</comment>
<feature type="transmembrane region" description="Helical" evidence="7">
    <location>
        <begin position="159"/>
        <end position="184"/>
    </location>
</feature>
<dbReference type="InterPro" id="IPR039859">
    <property type="entry name" value="PFA4/ZDH16/20/ERF2-like"/>
</dbReference>
<keyword evidence="4 7" id="KW-1133">Transmembrane helix</keyword>
<evidence type="ECO:0000256" key="5">
    <source>
        <dbReference type="ARBA" id="ARBA00023136"/>
    </source>
</evidence>
<organism evidence="9 10">
    <name type="scientific">Paramecium tetraurelia</name>
    <dbReference type="NCBI Taxonomy" id="5888"/>
    <lineage>
        <taxon>Eukaryota</taxon>
        <taxon>Sar</taxon>
        <taxon>Alveolata</taxon>
        <taxon>Ciliophora</taxon>
        <taxon>Intramacronucleata</taxon>
        <taxon>Oligohymenophorea</taxon>
        <taxon>Peniculida</taxon>
        <taxon>Parameciidae</taxon>
        <taxon>Paramecium</taxon>
    </lineage>
</organism>
<proteinExistence type="inferred from homology"/>
<reference evidence="9 10" key="1">
    <citation type="journal article" date="2006" name="Nature">
        <title>Global trends of whole-genome duplications revealed by the ciliate Paramecium tetraurelia.</title>
        <authorList>
            <consortium name="Genoscope"/>
            <person name="Aury J.-M."/>
            <person name="Jaillon O."/>
            <person name="Duret L."/>
            <person name="Noel B."/>
            <person name="Jubin C."/>
            <person name="Porcel B.M."/>
            <person name="Segurens B."/>
            <person name="Daubin V."/>
            <person name="Anthouard V."/>
            <person name="Aiach N."/>
            <person name="Arnaiz O."/>
            <person name="Billaut A."/>
            <person name="Beisson J."/>
            <person name="Blanc I."/>
            <person name="Bouhouche K."/>
            <person name="Camara F."/>
            <person name="Duharcourt S."/>
            <person name="Guigo R."/>
            <person name="Gogendeau D."/>
            <person name="Katinka M."/>
            <person name="Keller A.-M."/>
            <person name="Kissmehl R."/>
            <person name="Klotz C."/>
            <person name="Koll F."/>
            <person name="Le Moue A."/>
            <person name="Lepere C."/>
            <person name="Malinsky S."/>
            <person name="Nowacki M."/>
            <person name="Nowak J.K."/>
            <person name="Plattner H."/>
            <person name="Poulain J."/>
            <person name="Ruiz F."/>
            <person name="Serrano V."/>
            <person name="Zagulski M."/>
            <person name="Dessen P."/>
            <person name="Betermier M."/>
            <person name="Weissenbach J."/>
            <person name="Scarpelli C."/>
            <person name="Schachter V."/>
            <person name="Sperling L."/>
            <person name="Meyer E."/>
            <person name="Cohen J."/>
            <person name="Wincker P."/>
        </authorList>
    </citation>
    <scope>NUCLEOTIDE SEQUENCE [LARGE SCALE GENOMIC DNA]</scope>
    <source>
        <strain evidence="9 10">Stock d4-2</strain>
    </source>
</reference>
<dbReference type="eggNOG" id="KOG1315">
    <property type="taxonomic scope" value="Eukaryota"/>
</dbReference>
<feature type="transmembrane region" description="Helical" evidence="7">
    <location>
        <begin position="125"/>
        <end position="147"/>
    </location>
</feature>
<dbReference type="Proteomes" id="UP000000600">
    <property type="component" value="Unassembled WGS sequence"/>
</dbReference>
<dbReference type="Pfam" id="PF01529">
    <property type="entry name" value="DHHC"/>
    <property type="match status" value="1"/>
</dbReference>
<keyword evidence="6 7" id="KW-0012">Acyltransferase</keyword>
<feature type="transmembrane region" description="Helical" evidence="7">
    <location>
        <begin position="40"/>
        <end position="58"/>
    </location>
</feature>
<dbReference type="InParanoid" id="A0CXN9"/>
<evidence type="ECO:0000313" key="10">
    <source>
        <dbReference type="Proteomes" id="UP000000600"/>
    </source>
</evidence>
<sequence length="227" mass="26589">MGIGPILYCDIDHRILGNHDGLCKLEFLIQIFIYPEEKEILLLILHHLLLLAVIYSFYKTSTTKPGSPTQTDSEDDPLTTQRKTCKFCQNNKPMRCHHCRQCNKCILRMDHHCPWVNNCIGQNNYKYFFCLVFYATLTSVVYFCIYFNKILKNPPIGKIDTYFIIFAATLSFTLMIVLFLFLAFHTKLISNNQTTLEYFEKQREHYNKDLVSNCNEFLGPGCWLIPN</sequence>
<keyword evidence="2 7" id="KW-0808">Transferase</keyword>
<evidence type="ECO:0000259" key="8">
    <source>
        <dbReference type="Pfam" id="PF01529"/>
    </source>
</evidence>
<dbReference type="RefSeq" id="XP_001442953.1">
    <property type="nucleotide sequence ID" value="XM_001442916.1"/>
</dbReference>
<evidence type="ECO:0000256" key="1">
    <source>
        <dbReference type="ARBA" id="ARBA00004141"/>
    </source>
</evidence>
<dbReference type="PROSITE" id="PS50216">
    <property type="entry name" value="DHHC"/>
    <property type="match status" value="1"/>
</dbReference>
<dbReference type="KEGG" id="ptm:GSPATT00011188001"/>
<evidence type="ECO:0000256" key="6">
    <source>
        <dbReference type="ARBA" id="ARBA00023315"/>
    </source>
</evidence>
<dbReference type="GeneID" id="5028738"/>
<dbReference type="EMBL" id="CT868208">
    <property type="protein sequence ID" value="CAK75556.1"/>
    <property type="molecule type" value="Genomic_DNA"/>
</dbReference>
<dbReference type="PANTHER" id="PTHR12246">
    <property type="entry name" value="PALMITOYLTRANSFERASE ZDHHC16"/>
    <property type="match status" value="1"/>
</dbReference>
<dbReference type="AlphaFoldDB" id="A0CXN9"/>
<dbReference type="OMA" id="FCIYFNK"/>
<dbReference type="GO" id="GO:0006612">
    <property type="term" value="P:protein targeting to membrane"/>
    <property type="evidence" value="ECO:0000318"/>
    <property type="project" value="GO_Central"/>
</dbReference>
<keyword evidence="5 7" id="KW-0472">Membrane</keyword>
<dbReference type="GO" id="GO:0019706">
    <property type="term" value="F:protein-cysteine S-palmitoyltransferase activity"/>
    <property type="evidence" value="ECO:0000318"/>
    <property type="project" value="GO_Central"/>
</dbReference>
<evidence type="ECO:0000256" key="3">
    <source>
        <dbReference type="ARBA" id="ARBA00022692"/>
    </source>
</evidence>
<name>A0CXN9_PARTE</name>
<gene>
    <name evidence="9" type="ORF">GSPATT00011188001</name>
</gene>
<dbReference type="GO" id="GO:0005783">
    <property type="term" value="C:endoplasmic reticulum"/>
    <property type="evidence" value="ECO:0000318"/>
    <property type="project" value="GO_Central"/>
</dbReference>
<dbReference type="GO" id="GO:0005794">
    <property type="term" value="C:Golgi apparatus"/>
    <property type="evidence" value="ECO:0000318"/>
    <property type="project" value="GO_Central"/>
</dbReference>
<dbReference type="HOGENOM" id="CLU_027721_1_1_1"/>
<dbReference type="GO" id="GO:0016020">
    <property type="term" value="C:membrane"/>
    <property type="evidence" value="ECO:0007669"/>
    <property type="project" value="UniProtKB-SubCell"/>
</dbReference>
<accession>A0CXN9</accession>
<evidence type="ECO:0000256" key="7">
    <source>
        <dbReference type="RuleBase" id="RU079119"/>
    </source>
</evidence>